<dbReference type="SMART" id="SM00471">
    <property type="entry name" value="HDc"/>
    <property type="match status" value="1"/>
</dbReference>
<gene>
    <name evidence="2" type="ORF">LCGC14_1778290</name>
</gene>
<accession>A0A0F9GWA4</accession>
<protein>
    <recommendedName>
        <fullName evidence="1">HD/PDEase domain-containing protein</fullName>
    </recommendedName>
</protein>
<dbReference type="AlphaFoldDB" id="A0A0F9GWA4"/>
<sequence length="196" mass="23037">MNALIDRAKIYCMGILQKSRCHMLPFHNENHTLQVYENVVRIGAYEKLDFEALEPVLLAALFHDLGNVTTFQGHEDLGIDKAKDFLCSEEYPKLKIDTVINCIRATRMPQQPTSIYENIICDADLYHLGTNEFLEMNMLLRKEWSEYLSMDYSDETWNILNIQFLQQHKFHTNFGIEILEPIKKQNIEFLSNQKNF</sequence>
<dbReference type="InterPro" id="IPR003607">
    <property type="entry name" value="HD/PDEase_dom"/>
</dbReference>
<evidence type="ECO:0000313" key="2">
    <source>
        <dbReference type="EMBL" id="KKM03054.1"/>
    </source>
</evidence>
<comment type="caution">
    <text evidence="2">The sequence shown here is derived from an EMBL/GenBank/DDBJ whole genome shotgun (WGS) entry which is preliminary data.</text>
</comment>
<dbReference type="EMBL" id="LAZR01016776">
    <property type="protein sequence ID" value="KKM03054.1"/>
    <property type="molecule type" value="Genomic_DNA"/>
</dbReference>
<dbReference type="SUPFAM" id="SSF109604">
    <property type="entry name" value="HD-domain/PDEase-like"/>
    <property type="match status" value="1"/>
</dbReference>
<dbReference type="Gene3D" id="1.10.3210.10">
    <property type="entry name" value="Hypothetical protein af1432"/>
    <property type="match status" value="1"/>
</dbReference>
<name>A0A0F9GWA4_9ZZZZ</name>
<evidence type="ECO:0000259" key="1">
    <source>
        <dbReference type="SMART" id="SM00471"/>
    </source>
</evidence>
<organism evidence="2">
    <name type="scientific">marine sediment metagenome</name>
    <dbReference type="NCBI Taxonomy" id="412755"/>
    <lineage>
        <taxon>unclassified sequences</taxon>
        <taxon>metagenomes</taxon>
        <taxon>ecological metagenomes</taxon>
    </lineage>
</organism>
<dbReference type="CDD" id="cd00077">
    <property type="entry name" value="HDc"/>
    <property type="match status" value="1"/>
</dbReference>
<feature type="domain" description="HD/PDEase" evidence="1">
    <location>
        <begin position="24"/>
        <end position="138"/>
    </location>
</feature>
<proteinExistence type="predicted"/>
<dbReference type="Pfam" id="PF01966">
    <property type="entry name" value="HD"/>
    <property type="match status" value="1"/>
</dbReference>
<reference evidence="2" key="1">
    <citation type="journal article" date="2015" name="Nature">
        <title>Complex archaea that bridge the gap between prokaryotes and eukaryotes.</title>
        <authorList>
            <person name="Spang A."/>
            <person name="Saw J.H."/>
            <person name="Jorgensen S.L."/>
            <person name="Zaremba-Niedzwiedzka K."/>
            <person name="Martijn J."/>
            <person name="Lind A.E."/>
            <person name="van Eijk R."/>
            <person name="Schleper C."/>
            <person name="Guy L."/>
            <person name="Ettema T.J."/>
        </authorList>
    </citation>
    <scope>NUCLEOTIDE SEQUENCE</scope>
</reference>
<dbReference type="InterPro" id="IPR006674">
    <property type="entry name" value="HD_domain"/>
</dbReference>